<evidence type="ECO:0000313" key="1">
    <source>
        <dbReference type="EMBL" id="MBC2384326.1"/>
    </source>
</evidence>
<dbReference type="Proteomes" id="UP000534677">
    <property type="component" value="Unassembled WGS sequence"/>
</dbReference>
<evidence type="ECO:0000313" key="2">
    <source>
        <dbReference type="EMBL" id="MBC2410343.1"/>
    </source>
</evidence>
<organism evidence="2 3">
    <name type="scientific">Pseudomonas cremoris</name>
    <dbReference type="NCBI Taxonomy" id="2724178"/>
    <lineage>
        <taxon>Bacteria</taxon>
        <taxon>Pseudomonadati</taxon>
        <taxon>Pseudomonadota</taxon>
        <taxon>Gammaproteobacteria</taxon>
        <taxon>Pseudomonadales</taxon>
        <taxon>Pseudomonadaceae</taxon>
        <taxon>Pseudomonas</taxon>
    </lineage>
</organism>
<dbReference type="RefSeq" id="WP_185709878.1">
    <property type="nucleotide sequence ID" value="NZ_JAAXCY010000016.1"/>
</dbReference>
<comment type="caution">
    <text evidence="2">The sequence shown here is derived from an EMBL/GenBank/DDBJ whole genome shotgun (WGS) entry which is preliminary data.</text>
</comment>
<evidence type="ECO:0000313" key="3">
    <source>
        <dbReference type="Proteomes" id="UP000520513"/>
    </source>
</evidence>
<sequence length="1146" mass="124778">MVSPSKLATAVLDAREKERWLVAIEARANGKADDTTLDLEDIRFDLARGGDRDVRETTALQFLQQLWPHMNAQNAPSTVGQARNLIKWLRHPLPAGPAMGNYSGAWLGAQAPSLSGLLPQERQQLIAAFERDVGAGILNGIPSTTENMDDRITRHLHSHAPLNRFRQQMLLSAIGHIDAGMTTVQRNQLLLTAQMLHIDPELGLRRNHIAGFDLYAPANAGRTLAQVRAALENHLVRHKGVRPEAVQATAHIMLANVAPEFLVRDMPATLHIGSPAWLAFRKTVALLEESAAGSSRTLTYDQVLERSALEPLTPEQAVLFHAAETDPLLDWAKMHGVIALREDDKYTAEDLKQAAQQYRVYIEATHQATTTLSTPVVGRRALAEADLKRVFPGRDVNKPVHFVENVLFFSPTHDVRYQQSLVDLHMMGLLKDGRFDSLLNDASPISTPSNSQFAPEFAGLKAQFSKLKYSRQMLNQAAKDNSIGFHSAISTGLKDILSKMPHADREALETQKLTFYQVQAESIDGKGTTGKSAQAQLAAVQGRYGFLISAGEGKDAKCFEFFPMSGAYVERPEFLAALDNGEAVVPNLWNIRMKSHVDGSDAGASEIQVRALRQTLPAASGSTAPLSPLGFFSPRAEAIAQHVSKQNLVLNLDSLQALASGSTPRENFEQRAKLVVKTLVNTLIPFKACYDDVVSGRVKQDLGAMAGCATDAVAAISVVAGGVAEGAGAIARAESGFSRLGAATRAVGSITNGLFNPVAGLAEPLANASKWLEEKSLLRLSRREGPLRDAWRAQLDEQRAGRPMQMLRGSLKEAGTVGKEEAVAANATPETRATRAEVKQMVERAQPLMVSKLNDALQVMADPALTDDVDFVLKNFQGMSPTQARKLMNSRLSGLKAKAEVLTAKNVKFMRSKDHDWVAQVNPEDFKLDRSGKFIEVNIDGAKRYYQHFGSNEGAMSNALIHELDHLPGKLTQGSLDFAYLTRLKKNEENAAGLLNLAKGHTEPQAFVSAGEDASALVGKAGVNMFGSRAGSLNAESTMTSVALLAQLKNDPGLFKQNRLIIENALNSFGASPITEQVPIKIVSKRSINTPAPGLMYMVDRSSQQLLGVFRLMQHPPGSIDPQKPPTQQTARSQAFKRYIQEHLVL</sequence>
<gene>
    <name evidence="1" type="ORF">HF209_25630</name>
    <name evidence="2" type="ORF">HF257_30420</name>
</gene>
<reference evidence="3 4" key="1">
    <citation type="submission" date="2020-04" db="EMBL/GenBank/DDBJ databases">
        <title>Pseudomonas crami sp. nov., a novel proteolytic bacterial species isolated from cream.</title>
        <authorList>
            <person name="Hofmann K."/>
            <person name="Woller A."/>
            <person name="Huptas C."/>
            <person name="Wenning M."/>
            <person name="Scherer S."/>
            <person name="Doll E.V."/>
        </authorList>
    </citation>
    <scope>NUCLEOTIDE SEQUENCE [LARGE SCALE GENOMIC DNA]</scope>
    <source>
        <strain evidence="1 4">WS 5096</strain>
        <strain evidence="2 3">WS 5106</strain>
    </source>
</reference>
<evidence type="ECO:0000313" key="4">
    <source>
        <dbReference type="Proteomes" id="UP000534677"/>
    </source>
</evidence>
<name>A0A7X1AVL1_9PSED</name>
<proteinExistence type="predicted"/>
<accession>A0A7X1AVL1</accession>
<keyword evidence="4" id="KW-1185">Reference proteome</keyword>
<protein>
    <submittedName>
        <fullName evidence="2">Uncharacterized protein</fullName>
    </submittedName>
</protein>
<dbReference type="EMBL" id="JAAXCZ010000016">
    <property type="protein sequence ID" value="MBC2384326.1"/>
    <property type="molecule type" value="Genomic_DNA"/>
</dbReference>
<dbReference type="AlphaFoldDB" id="A0A7X1AVL1"/>
<dbReference type="Proteomes" id="UP000520513">
    <property type="component" value="Unassembled WGS sequence"/>
</dbReference>
<dbReference type="EMBL" id="JAAXCY010000016">
    <property type="protein sequence ID" value="MBC2410343.1"/>
    <property type="molecule type" value="Genomic_DNA"/>
</dbReference>